<evidence type="ECO:0000259" key="2">
    <source>
        <dbReference type="PROSITE" id="PS50103"/>
    </source>
</evidence>
<dbReference type="OrthoDB" id="2270193at2759"/>
<keyword evidence="4" id="KW-1185">Reference proteome</keyword>
<evidence type="ECO:0000313" key="4">
    <source>
        <dbReference type="Proteomes" id="UP000320762"/>
    </source>
</evidence>
<reference evidence="3 4" key="1">
    <citation type="journal article" date="2019" name="New Phytol.">
        <title>Comparative genomics reveals unique wood-decay strategies and fruiting body development in the Schizophyllaceae.</title>
        <authorList>
            <person name="Almasi E."/>
            <person name="Sahu N."/>
            <person name="Krizsan K."/>
            <person name="Balint B."/>
            <person name="Kovacs G.M."/>
            <person name="Kiss B."/>
            <person name="Cseklye J."/>
            <person name="Drula E."/>
            <person name="Henrissat B."/>
            <person name="Nagy I."/>
            <person name="Chovatia M."/>
            <person name="Adam C."/>
            <person name="LaButti K."/>
            <person name="Lipzen A."/>
            <person name="Riley R."/>
            <person name="Grigoriev I.V."/>
            <person name="Nagy L.G."/>
        </authorList>
    </citation>
    <scope>NUCLEOTIDE SEQUENCE [LARGE SCALE GENOMIC DNA]</scope>
    <source>
        <strain evidence="3 4">NL-1724</strain>
    </source>
</reference>
<comment type="caution">
    <text evidence="3">The sequence shown here is derived from an EMBL/GenBank/DDBJ whole genome shotgun (WGS) entry which is preliminary data.</text>
</comment>
<dbReference type="STRING" id="97359.A0A550CTW5"/>
<dbReference type="EMBL" id="VDMD01000002">
    <property type="protein sequence ID" value="TRM68232.1"/>
    <property type="molecule type" value="Genomic_DNA"/>
</dbReference>
<dbReference type="PANTHER" id="PTHR37543">
    <property type="entry name" value="CCCH ZINC FINGER DNA BINDING PROTEIN (AFU_ORTHOLOGUE AFUA_5G12760)"/>
    <property type="match status" value="1"/>
</dbReference>
<accession>A0A550CTW5</accession>
<feature type="domain" description="C3H1-type" evidence="2">
    <location>
        <begin position="102"/>
        <end position="129"/>
    </location>
</feature>
<feature type="zinc finger region" description="C3H1-type" evidence="1">
    <location>
        <begin position="141"/>
        <end position="169"/>
    </location>
</feature>
<gene>
    <name evidence="3" type="ORF">BD626DRAFT_481142</name>
</gene>
<dbReference type="Proteomes" id="UP000320762">
    <property type="component" value="Unassembled WGS sequence"/>
</dbReference>
<dbReference type="InterPro" id="IPR000571">
    <property type="entry name" value="Znf_CCCH"/>
</dbReference>
<evidence type="ECO:0000256" key="1">
    <source>
        <dbReference type="PROSITE-ProRule" id="PRU00723"/>
    </source>
</evidence>
<keyword evidence="1" id="KW-0479">Metal-binding</keyword>
<keyword evidence="1" id="KW-0862">Zinc</keyword>
<proteinExistence type="predicted"/>
<dbReference type="PANTHER" id="PTHR37543:SF1">
    <property type="entry name" value="CCCH ZINC FINGER DNA BINDING PROTEIN (AFU_ORTHOLOGUE AFUA_5G12760)"/>
    <property type="match status" value="1"/>
</dbReference>
<organism evidence="3 4">
    <name type="scientific">Schizophyllum amplum</name>
    <dbReference type="NCBI Taxonomy" id="97359"/>
    <lineage>
        <taxon>Eukaryota</taxon>
        <taxon>Fungi</taxon>
        <taxon>Dikarya</taxon>
        <taxon>Basidiomycota</taxon>
        <taxon>Agaricomycotina</taxon>
        <taxon>Agaricomycetes</taxon>
        <taxon>Agaricomycetidae</taxon>
        <taxon>Agaricales</taxon>
        <taxon>Schizophyllaceae</taxon>
        <taxon>Schizophyllum</taxon>
    </lineage>
</organism>
<dbReference type="PROSITE" id="PS50103">
    <property type="entry name" value="ZF_C3H1"/>
    <property type="match status" value="2"/>
</dbReference>
<sequence>MAANRITASSDTLDIDCGPPSQEEFDQLVQALASRDAEIETLRRQRDFYKIAYKSLGARCTDSARIDREDSGEEASDGVLCCVVEQPVTRRRKLDSSKPPWKNEPRPCNEFYLMDGCRYANCAYSHEYDMSTREKDILRAGVKKLPCADVVSGRECDWGDNCVYGHVCPRGPKCFYLKKGQCLFGGRNLHKVQRNLE</sequence>
<feature type="domain" description="C3H1-type" evidence="2">
    <location>
        <begin position="141"/>
        <end position="169"/>
    </location>
</feature>
<protein>
    <recommendedName>
        <fullName evidence="2">C3H1-type domain-containing protein</fullName>
    </recommendedName>
</protein>
<evidence type="ECO:0000313" key="3">
    <source>
        <dbReference type="EMBL" id="TRM68232.1"/>
    </source>
</evidence>
<dbReference type="InterPro" id="IPR057654">
    <property type="entry name" value="Znf-CCCH_tandem"/>
</dbReference>
<name>A0A550CTW5_9AGAR</name>
<keyword evidence="1" id="KW-0863">Zinc-finger</keyword>
<dbReference type="Pfam" id="PF25543">
    <property type="entry name" value="zf-CCCH_tandem"/>
    <property type="match status" value="1"/>
</dbReference>
<dbReference type="GO" id="GO:0008270">
    <property type="term" value="F:zinc ion binding"/>
    <property type="evidence" value="ECO:0007669"/>
    <property type="project" value="UniProtKB-KW"/>
</dbReference>
<dbReference type="Gene3D" id="4.10.1000.10">
    <property type="entry name" value="Zinc finger, CCCH-type"/>
    <property type="match status" value="1"/>
</dbReference>
<dbReference type="AlphaFoldDB" id="A0A550CTW5"/>
<feature type="zinc finger region" description="C3H1-type" evidence="1">
    <location>
        <begin position="102"/>
        <end position="129"/>
    </location>
</feature>